<evidence type="ECO:0000313" key="1">
    <source>
        <dbReference type="EMBL" id="QZE15606.1"/>
    </source>
</evidence>
<name>A0AC61NIP5_9BACT</name>
<keyword evidence="2" id="KW-1185">Reference proteome</keyword>
<dbReference type="Proteomes" id="UP000826212">
    <property type="component" value="Chromosome"/>
</dbReference>
<organism evidence="1 2">
    <name type="scientific">Halosquirtibacter laminarini</name>
    <dbReference type="NCBI Taxonomy" id="3374600"/>
    <lineage>
        <taxon>Bacteria</taxon>
        <taxon>Pseudomonadati</taxon>
        <taxon>Bacteroidota</taxon>
        <taxon>Bacteroidia</taxon>
        <taxon>Marinilabiliales</taxon>
        <taxon>Prolixibacteraceae</taxon>
        <taxon>Halosquirtibacter</taxon>
    </lineage>
</organism>
<evidence type="ECO:0000313" key="2">
    <source>
        <dbReference type="Proteomes" id="UP000826212"/>
    </source>
</evidence>
<accession>A0AC61NIP5</accession>
<protein>
    <submittedName>
        <fullName evidence="1">TetR/AcrR family transcriptional regulator</fullName>
    </submittedName>
</protein>
<dbReference type="EMBL" id="CP081303">
    <property type="protein sequence ID" value="QZE15606.1"/>
    <property type="molecule type" value="Genomic_DNA"/>
</dbReference>
<sequence>MVNEIELKIIETARAIFIEEGYSGARMQKIADVAEINKALLHYYFRSKEKLYEEVVKNLIADVASRLTLIFESDGTSSQKIELVVNMYFKMISRHPKLPLFIMNEIHENPDRFMIAVDQQSTKIQKIRMILSVDASKGDYDGIHSLINLVGMSVFPFLAKPLLKKLFFGGEDESFNQFMESRPQKISQILDI</sequence>
<proteinExistence type="predicted"/>
<gene>
    <name evidence="1" type="ORF">K4L44_07165</name>
</gene>
<reference evidence="1" key="1">
    <citation type="submission" date="2021-08" db="EMBL/GenBank/DDBJ databases">
        <title>Novel anaerobic bacterium isolated from sea squirt in East Sea, Republic of Korea.</title>
        <authorList>
            <person name="Nguyen T.H."/>
            <person name="Li Z."/>
            <person name="Lee Y.-J."/>
            <person name="Ko J."/>
            <person name="Kim S.-G."/>
        </authorList>
    </citation>
    <scope>NUCLEOTIDE SEQUENCE</scope>
    <source>
        <strain evidence="1">KCTC 25031</strain>
    </source>
</reference>